<feature type="region of interest" description="Disordered" evidence="1">
    <location>
        <begin position="89"/>
        <end position="167"/>
    </location>
</feature>
<feature type="compositionally biased region" description="Basic and acidic residues" evidence="1">
    <location>
        <begin position="36"/>
        <end position="48"/>
    </location>
</feature>
<sequence length="313" mass="34426">MPSGPKRRKAAKKKKQQTPIFRSSPTIQGNVSQNHHKLDSEVEARETDSSAFEVNCTHMEEESANYIVEDIQKEEFQLDNEIVKEVGVHETENSEYVKEIDIGDDSSSSSSEEESKQEEKSPEFVEQEKLEEKQEEVSDSFVASLGEPEDLLQAVENPVENSLVPDVPGVESETIEEKLLQSLDDCNGISSVGAEMVANGTKETELAAAEEKNGESAGVNDLASKEKIDDLLQEAVVVPAVEPSAAESQIPESTAYQVAAVDTSNVGEHHNQPEIPESTGYQPPIISVTQRTLHPTSWRSCCGLFDVLRRSDR</sequence>
<keyword evidence="3" id="KW-1185">Reference proteome</keyword>
<accession>A0ABY9CW27</accession>
<feature type="compositionally biased region" description="Basic and acidic residues" evidence="1">
    <location>
        <begin position="89"/>
        <end position="101"/>
    </location>
</feature>
<evidence type="ECO:0000313" key="2">
    <source>
        <dbReference type="EMBL" id="WJZ98933.1"/>
    </source>
</evidence>
<evidence type="ECO:0000256" key="1">
    <source>
        <dbReference type="SAM" id="MobiDB-lite"/>
    </source>
</evidence>
<dbReference type="EMBL" id="CP126659">
    <property type="protein sequence ID" value="WJZ98933.1"/>
    <property type="molecule type" value="Genomic_DNA"/>
</dbReference>
<protein>
    <submittedName>
        <fullName evidence="2">Uncharacterized protein</fullName>
    </submittedName>
</protein>
<proteinExistence type="predicted"/>
<evidence type="ECO:0000313" key="3">
    <source>
        <dbReference type="Proteomes" id="UP001227230"/>
    </source>
</evidence>
<feature type="region of interest" description="Disordered" evidence="1">
    <location>
        <begin position="1"/>
        <end position="50"/>
    </location>
</feature>
<dbReference type="Proteomes" id="UP001227230">
    <property type="component" value="Chromosome 12"/>
</dbReference>
<feature type="compositionally biased region" description="Polar residues" evidence="1">
    <location>
        <begin position="18"/>
        <end position="33"/>
    </location>
</feature>
<feature type="compositionally biased region" description="Basic residues" evidence="1">
    <location>
        <begin position="1"/>
        <end position="16"/>
    </location>
</feature>
<dbReference type="PANTHER" id="PTHR37187">
    <property type="entry name" value="EXPRESSED PROTEIN"/>
    <property type="match status" value="1"/>
</dbReference>
<dbReference type="PANTHER" id="PTHR37187:SF7">
    <property type="entry name" value="EXPRESSED PROTEIN"/>
    <property type="match status" value="1"/>
</dbReference>
<gene>
    <name evidence="2" type="ORF">VitviT2T_017422</name>
</gene>
<reference evidence="2 3" key="1">
    <citation type="journal article" date="2023" name="Hortic Res">
        <title>The complete reference genome for grapevine (Vitis vinifera L.) genetics and breeding.</title>
        <authorList>
            <person name="Shi X."/>
            <person name="Cao S."/>
            <person name="Wang X."/>
            <person name="Huang S."/>
            <person name="Wang Y."/>
            <person name="Liu Z."/>
            <person name="Liu W."/>
            <person name="Leng X."/>
            <person name="Peng Y."/>
            <person name="Wang N."/>
            <person name="Wang Y."/>
            <person name="Ma Z."/>
            <person name="Xu X."/>
            <person name="Zhang F."/>
            <person name="Xue H."/>
            <person name="Zhong H."/>
            <person name="Wang Y."/>
            <person name="Zhang K."/>
            <person name="Velt A."/>
            <person name="Avia K."/>
            <person name="Holtgrawe D."/>
            <person name="Grimplet J."/>
            <person name="Matus J.T."/>
            <person name="Ware D."/>
            <person name="Wu X."/>
            <person name="Wang H."/>
            <person name="Liu C."/>
            <person name="Fang Y."/>
            <person name="Rustenholz C."/>
            <person name="Cheng Z."/>
            <person name="Xiao H."/>
            <person name="Zhou Y."/>
        </authorList>
    </citation>
    <scope>NUCLEOTIDE SEQUENCE [LARGE SCALE GENOMIC DNA]</scope>
    <source>
        <strain evidence="3">cv. Pinot noir / PN40024</strain>
        <tissue evidence="2">Leaf</tissue>
    </source>
</reference>
<name>A0ABY9CW27_VITVI</name>
<organism evidence="2 3">
    <name type="scientific">Vitis vinifera</name>
    <name type="common">Grape</name>
    <dbReference type="NCBI Taxonomy" id="29760"/>
    <lineage>
        <taxon>Eukaryota</taxon>
        <taxon>Viridiplantae</taxon>
        <taxon>Streptophyta</taxon>
        <taxon>Embryophyta</taxon>
        <taxon>Tracheophyta</taxon>
        <taxon>Spermatophyta</taxon>
        <taxon>Magnoliopsida</taxon>
        <taxon>eudicotyledons</taxon>
        <taxon>Gunneridae</taxon>
        <taxon>Pentapetalae</taxon>
        <taxon>rosids</taxon>
        <taxon>Vitales</taxon>
        <taxon>Vitaceae</taxon>
        <taxon>Viteae</taxon>
        <taxon>Vitis</taxon>
    </lineage>
</organism>
<feature type="compositionally biased region" description="Basic and acidic residues" evidence="1">
    <location>
        <begin position="113"/>
        <end position="136"/>
    </location>
</feature>